<dbReference type="GO" id="GO:0008270">
    <property type="term" value="F:zinc ion binding"/>
    <property type="evidence" value="ECO:0007669"/>
    <property type="project" value="InterPro"/>
</dbReference>
<evidence type="ECO:0000259" key="1">
    <source>
        <dbReference type="Pfam" id="PF01844"/>
    </source>
</evidence>
<comment type="caution">
    <text evidence="2">The sequence shown here is derived from an EMBL/GenBank/DDBJ whole genome shotgun (WGS) entry which is preliminary data.</text>
</comment>
<dbReference type="PANTHER" id="PTHR33877:SF1">
    <property type="entry name" value="TYPE IV METHYL-DIRECTED RESTRICTION ENZYME ECOKMCRA"/>
    <property type="match status" value="1"/>
</dbReference>
<reference evidence="2 3" key="1">
    <citation type="submission" date="2020-07" db="EMBL/GenBank/DDBJ databases">
        <title>Genomes of two Microcystis aeruginosa (Cyanobacteria) strains from Florida (USA) with disparate toxicogenic potential.</title>
        <authorList>
            <person name="Lefler F.W."/>
            <person name="Barbosa M."/>
            <person name="Berthold D.E."/>
            <person name="Laughinghouse H.D. IV."/>
        </authorList>
    </citation>
    <scope>NUCLEOTIDE SEQUENCE [LARGE SCALE GENOMIC DNA]</scope>
    <source>
        <strain evidence="2 3">BLCCF158</strain>
    </source>
</reference>
<dbReference type="Gene3D" id="1.10.30.50">
    <property type="match status" value="1"/>
</dbReference>
<evidence type="ECO:0000313" key="3">
    <source>
        <dbReference type="Proteomes" id="UP000525432"/>
    </source>
</evidence>
<protein>
    <submittedName>
        <fullName evidence="2">HNH endonuclease</fullName>
    </submittedName>
</protein>
<organism evidence="2 3">
    <name type="scientific">Microcystis aeruginosa BLCC-F158</name>
    <dbReference type="NCBI Taxonomy" id="2755316"/>
    <lineage>
        <taxon>Bacteria</taxon>
        <taxon>Bacillati</taxon>
        <taxon>Cyanobacteriota</taxon>
        <taxon>Cyanophyceae</taxon>
        <taxon>Oscillatoriophycideae</taxon>
        <taxon>Chroococcales</taxon>
        <taxon>Microcystaceae</taxon>
        <taxon>Microcystis</taxon>
    </lineage>
</organism>
<dbReference type="Proteomes" id="UP000525432">
    <property type="component" value="Unassembled WGS sequence"/>
</dbReference>
<dbReference type="PANTHER" id="PTHR33877">
    <property type="entry name" value="SLL1193 PROTEIN"/>
    <property type="match status" value="1"/>
</dbReference>
<evidence type="ECO:0000313" key="2">
    <source>
        <dbReference type="EMBL" id="MBC1195243.1"/>
    </source>
</evidence>
<dbReference type="GO" id="GO:0003676">
    <property type="term" value="F:nucleic acid binding"/>
    <property type="evidence" value="ECO:0007669"/>
    <property type="project" value="InterPro"/>
</dbReference>
<dbReference type="GO" id="GO:0004519">
    <property type="term" value="F:endonuclease activity"/>
    <property type="evidence" value="ECO:0007669"/>
    <property type="project" value="UniProtKB-KW"/>
</dbReference>
<dbReference type="InterPro" id="IPR003615">
    <property type="entry name" value="HNH_nuc"/>
</dbReference>
<keyword evidence="2" id="KW-0255">Endonuclease</keyword>
<dbReference type="RefSeq" id="WP_185239278.1">
    <property type="nucleotide sequence ID" value="NZ_JACEGC010000028.1"/>
</dbReference>
<dbReference type="Pfam" id="PF01844">
    <property type="entry name" value="HNH"/>
    <property type="match status" value="1"/>
</dbReference>
<feature type="domain" description="HNH" evidence="1">
    <location>
        <begin position="21"/>
        <end position="68"/>
    </location>
</feature>
<dbReference type="EMBL" id="JACEGC010000028">
    <property type="protein sequence ID" value="MBC1195243.1"/>
    <property type="molecule type" value="Genomic_DNA"/>
</dbReference>
<accession>A0A841UVX0</accession>
<name>A0A841UVX0_MICAE</name>
<gene>
    <name evidence="2" type="ORF">H0901_08140</name>
</gene>
<keyword evidence="2" id="KW-0540">Nuclease</keyword>
<dbReference type="InterPro" id="IPR052892">
    <property type="entry name" value="NA-targeting_endonuclease"/>
</dbReference>
<dbReference type="InterPro" id="IPR002711">
    <property type="entry name" value="HNH"/>
</dbReference>
<dbReference type="CDD" id="cd00085">
    <property type="entry name" value="HNHc"/>
    <property type="match status" value="1"/>
</dbReference>
<sequence>MSVYIRMGLQRQIRTRFGDCCAYCRTAEFLTAMTFEFEHIRPLAAAGETVFENLCFACPSCNRYKGDRQTAIDPESEEIVALFHPQSQVWGEHFAWTESGTEMRGLTAIGRATIAALQMNRPALVRARVMWVKLGEHPPDFP</sequence>
<keyword evidence="2" id="KW-0378">Hydrolase</keyword>
<dbReference type="AlphaFoldDB" id="A0A841UVX0"/>
<proteinExistence type="predicted"/>